<keyword evidence="7" id="KW-0998">Cell outer membrane</keyword>
<dbReference type="Pfam" id="PF02415">
    <property type="entry name" value="Chlam_PMP"/>
    <property type="match status" value="1"/>
</dbReference>
<sequence>MSDSYFFGFSNDNLYQQNEIKCQSNCISPNKKYIYSIDHFSSGFSNEECIVTPPINPTEAPINPTEAPINPTNKPVGPSVCPSKPSGPVDDLSSNPTSYTNKSVIYGCNLEISSKIISDQHIVHLYQCTFNGLQDESSEGGGAIYIMTTSKGPTNKTCIIEDCTFSNCQSTKGGALSIVTAQPTRFFSILRSKFNNNKAIGEGGAIYFHAVYSTIDSCEFTNNQAGSGNGSEIYFLCKESEGGISTNPFLIQNSKFEVNEADTSSNMIYLDWIKSSDFEFKKNEVRITSTNNNYLFSSKGDLNTGRMTIESNCISDKSRLCESNNIALHDKITPGFPTICGSILPPTEGPINPTETPNNPTEAPINPTEGPINPTYTPNNPTEAPINPTYTPNNPTEAPINPTEISNTPIISGPIDDELTVDQTINFTGDSVEFNKNGYKVDEKDISVTDKKAEIILINPMKGLSLIKINTTTEKPEKAVFVSPTTKNTDAIILTPTDGSNDYGQGEIGIHANSNLNNIILQTEKVPLNIYSNEASDVSFKLEKSTNESTIYLNHLIMNDGSLQMKVPDEVETIQFIVVEVYKLDKIEALRSNKEQIETRIDELRLRSGSHLTLASTNIRKVIKASPRSKLSIEGSAAFNNETKIEMTETSFINFGSSNVEGIISEIKLSENGTDVNHLQEDESIIPLICGDNFKCSDWKDNFVGNIKYIAAKCISYNNQECLAATNKPVVVDKHSGNKSLPTGAIIAIVVVVVVVIAAILIVIILVKKKSNYNYNHFNDDAFQGEIEGDNRSVESFGENSLNNSSLTEEFDNILYNSADQHHSSSDDPFMKEFEDNSA</sequence>
<comment type="caution">
    <text evidence="10">The sequence shown here is derived from an EMBL/GenBank/DDBJ whole genome shotgun (WGS) entry which is preliminary data.</text>
</comment>
<name>A0ABR2JSJ7_9EUKA</name>
<evidence type="ECO:0000256" key="6">
    <source>
        <dbReference type="ARBA" id="ARBA00023136"/>
    </source>
</evidence>
<comment type="subcellular location">
    <subcellularLocation>
        <location evidence="1">Cell envelope</location>
    </subcellularLocation>
    <subcellularLocation>
        <location evidence="2">Cell outer membrane</location>
    </subcellularLocation>
    <subcellularLocation>
        <location evidence="3">Secreted</location>
    </subcellularLocation>
</comment>
<keyword evidence="4" id="KW-0964">Secreted</keyword>
<evidence type="ECO:0000256" key="7">
    <source>
        <dbReference type="ARBA" id="ARBA00023237"/>
    </source>
</evidence>
<feature type="transmembrane region" description="Helical" evidence="9">
    <location>
        <begin position="745"/>
        <end position="767"/>
    </location>
</feature>
<keyword evidence="9" id="KW-0812">Transmembrane</keyword>
<dbReference type="InterPro" id="IPR003368">
    <property type="entry name" value="POMP_repeat"/>
</dbReference>
<evidence type="ECO:0000313" key="10">
    <source>
        <dbReference type="EMBL" id="KAK8881879.1"/>
    </source>
</evidence>
<evidence type="ECO:0000256" key="8">
    <source>
        <dbReference type="SAM" id="MobiDB-lite"/>
    </source>
</evidence>
<feature type="region of interest" description="Disordered" evidence="8">
    <location>
        <begin position="820"/>
        <end position="839"/>
    </location>
</feature>
<dbReference type="InterPro" id="IPR011050">
    <property type="entry name" value="Pectin_lyase_fold/virulence"/>
</dbReference>
<feature type="region of interest" description="Disordered" evidence="8">
    <location>
        <begin position="71"/>
        <end position="95"/>
    </location>
</feature>
<accession>A0ABR2JSJ7</accession>
<keyword evidence="9" id="KW-1133">Transmembrane helix</keyword>
<evidence type="ECO:0000256" key="2">
    <source>
        <dbReference type="ARBA" id="ARBA00004442"/>
    </source>
</evidence>
<gene>
    <name evidence="10" type="ORF">M9Y10_044516</name>
</gene>
<evidence type="ECO:0000256" key="1">
    <source>
        <dbReference type="ARBA" id="ARBA00004196"/>
    </source>
</evidence>
<proteinExistence type="predicted"/>
<keyword evidence="11" id="KW-1185">Reference proteome</keyword>
<evidence type="ECO:0000256" key="5">
    <source>
        <dbReference type="ARBA" id="ARBA00022729"/>
    </source>
</evidence>
<evidence type="ECO:0000256" key="4">
    <source>
        <dbReference type="ARBA" id="ARBA00022525"/>
    </source>
</evidence>
<dbReference type="SUPFAM" id="SSF51126">
    <property type="entry name" value="Pectin lyase-like"/>
    <property type="match status" value="1"/>
</dbReference>
<evidence type="ECO:0000256" key="3">
    <source>
        <dbReference type="ARBA" id="ARBA00004613"/>
    </source>
</evidence>
<dbReference type="Proteomes" id="UP001470230">
    <property type="component" value="Unassembled WGS sequence"/>
</dbReference>
<evidence type="ECO:0000313" key="11">
    <source>
        <dbReference type="Proteomes" id="UP001470230"/>
    </source>
</evidence>
<keyword evidence="5" id="KW-0732">Signal</keyword>
<dbReference type="EMBL" id="JAPFFF010000009">
    <property type="protein sequence ID" value="KAK8881879.1"/>
    <property type="molecule type" value="Genomic_DNA"/>
</dbReference>
<keyword evidence="6 9" id="KW-0472">Membrane</keyword>
<protein>
    <recommendedName>
        <fullName evidence="12">Polymorphic outer membrane protein</fullName>
    </recommendedName>
</protein>
<organism evidence="10 11">
    <name type="scientific">Tritrichomonas musculus</name>
    <dbReference type="NCBI Taxonomy" id="1915356"/>
    <lineage>
        <taxon>Eukaryota</taxon>
        <taxon>Metamonada</taxon>
        <taxon>Parabasalia</taxon>
        <taxon>Tritrichomonadida</taxon>
        <taxon>Tritrichomonadidae</taxon>
        <taxon>Tritrichomonas</taxon>
    </lineage>
</organism>
<evidence type="ECO:0008006" key="12">
    <source>
        <dbReference type="Google" id="ProtNLM"/>
    </source>
</evidence>
<reference evidence="10 11" key="1">
    <citation type="submission" date="2024-04" db="EMBL/GenBank/DDBJ databases">
        <title>Tritrichomonas musculus Genome.</title>
        <authorList>
            <person name="Alves-Ferreira E."/>
            <person name="Grigg M."/>
            <person name="Lorenzi H."/>
            <person name="Galac M."/>
        </authorList>
    </citation>
    <scope>NUCLEOTIDE SEQUENCE [LARGE SCALE GENOMIC DNA]</scope>
    <source>
        <strain evidence="10 11">EAF2021</strain>
    </source>
</reference>
<evidence type="ECO:0000256" key="9">
    <source>
        <dbReference type="SAM" id="Phobius"/>
    </source>
</evidence>